<name>A0ABQ5KMV1_9EUKA</name>
<sequence length="253" mass="28177">IEEYFPTVAEGCHSWQDVEKVDGFEYDTDVVFNLDQITRFIGRIHYRDSSPSGIKGWQLRQLKAMKDKDFILNYLEKSISQAKFSVAAMTKSLFFLPKKAPGTFRQVVPGEGLGKLVANGLKELIMPAAKEILGDFLQRGVMFSGGTSVAIHSALIAREVVRRREGKEMFLALLDFSNAFNSVSVEAVLAAVNRLKVSSTIKKALLTYLQSIQIVHDGKAFALLRGLCQGDVLSSLLFAVTIHPLVEKLHKDW</sequence>
<organism evidence="2 3">
    <name type="scientific">Aduncisulcus paluster</name>
    <dbReference type="NCBI Taxonomy" id="2918883"/>
    <lineage>
        <taxon>Eukaryota</taxon>
        <taxon>Metamonada</taxon>
        <taxon>Carpediemonas-like organisms</taxon>
        <taxon>Aduncisulcus</taxon>
    </lineage>
</organism>
<evidence type="ECO:0000313" key="2">
    <source>
        <dbReference type="EMBL" id="GKT33848.1"/>
    </source>
</evidence>
<reference evidence="2" key="1">
    <citation type="submission" date="2022-03" db="EMBL/GenBank/DDBJ databases">
        <title>Draft genome sequence of Aduncisulcus paluster, a free-living microaerophilic Fornicata.</title>
        <authorList>
            <person name="Yuyama I."/>
            <person name="Kume K."/>
            <person name="Tamura T."/>
            <person name="Inagaki Y."/>
            <person name="Hashimoto T."/>
        </authorList>
    </citation>
    <scope>NUCLEOTIDE SEQUENCE</scope>
    <source>
        <strain evidence="2">NY0171</strain>
    </source>
</reference>
<accession>A0ABQ5KMV1</accession>
<dbReference type="InterPro" id="IPR000477">
    <property type="entry name" value="RT_dom"/>
</dbReference>
<evidence type="ECO:0000259" key="1">
    <source>
        <dbReference type="PROSITE" id="PS50878"/>
    </source>
</evidence>
<comment type="caution">
    <text evidence="2">The sequence shown here is derived from an EMBL/GenBank/DDBJ whole genome shotgun (WGS) entry which is preliminary data.</text>
</comment>
<protein>
    <recommendedName>
        <fullName evidence="1">Reverse transcriptase domain-containing protein</fullName>
    </recommendedName>
</protein>
<keyword evidence="3" id="KW-1185">Reference proteome</keyword>
<feature type="non-terminal residue" evidence="2">
    <location>
        <position position="253"/>
    </location>
</feature>
<feature type="non-terminal residue" evidence="2">
    <location>
        <position position="1"/>
    </location>
</feature>
<evidence type="ECO:0000313" key="3">
    <source>
        <dbReference type="Proteomes" id="UP001057375"/>
    </source>
</evidence>
<proteinExistence type="predicted"/>
<feature type="domain" description="Reverse transcriptase" evidence="1">
    <location>
        <begin position="77"/>
        <end position="253"/>
    </location>
</feature>
<dbReference type="PROSITE" id="PS50878">
    <property type="entry name" value="RT_POL"/>
    <property type="match status" value="1"/>
</dbReference>
<dbReference type="Proteomes" id="UP001057375">
    <property type="component" value="Unassembled WGS sequence"/>
</dbReference>
<dbReference type="Pfam" id="PF00078">
    <property type="entry name" value="RVT_1"/>
    <property type="match status" value="1"/>
</dbReference>
<gene>
    <name evidence="2" type="ORF">ADUPG1_002666</name>
</gene>
<dbReference type="EMBL" id="BQXS01003213">
    <property type="protein sequence ID" value="GKT33848.1"/>
    <property type="molecule type" value="Genomic_DNA"/>
</dbReference>